<feature type="region of interest" description="Disordered" evidence="1">
    <location>
        <begin position="18"/>
        <end position="47"/>
    </location>
</feature>
<organism evidence="2 3">
    <name type="scientific">Rhynchophorus ferrugineus</name>
    <name type="common">Red palm weevil</name>
    <name type="synonym">Curculio ferrugineus</name>
    <dbReference type="NCBI Taxonomy" id="354439"/>
    <lineage>
        <taxon>Eukaryota</taxon>
        <taxon>Metazoa</taxon>
        <taxon>Ecdysozoa</taxon>
        <taxon>Arthropoda</taxon>
        <taxon>Hexapoda</taxon>
        <taxon>Insecta</taxon>
        <taxon>Pterygota</taxon>
        <taxon>Neoptera</taxon>
        <taxon>Endopterygota</taxon>
        <taxon>Coleoptera</taxon>
        <taxon>Polyphaga</taxon>
        <taxon>Cucujiformia</taxon>
        <taxon>Curculionidae</taxon>
        <taxon>Dryophthorinae</taxon>
        <taxon>Rhynchophorus</taxon>
    </lineage>
</organism>
<proteinExistence type="predicted"/>
<evidence type="ECO:0000313" key="2">
    <source>
        <dbReference type="EMBL" id="KAF7279087.1"/>
    </source>
</evidence>
<evidence type="ECO:0000313" key="3">
    <source>
        <dbReference type="Proteomes" id="UP000625711"/>
    </source>
</evidence>
<comment type="caution">
    <text evidence="2">The sequence shown here is derived from an EMBL/GenBank/DDBJ whole genome shotgun (WGS) entry which is preliminary data.</text>
</comment>
<reference evidence="2" key="1">
    <citation type="submission" date="2020-08" db="EMBL/GenBank/DDBJ databases">
        <title>Genome sequencing and assembly of the red palm weevil Rhynchophorus ferrugineus.</title>
        <authorList>
            <person name="Dias G.B."/>
            <person name="Bergman C.M."/>
            <person name="Manee M."/>
        </authorList>
    </citation>
    <scope>NUCLEOTIDE SEQUENCE</scope>
    <source>
        <strain evidence="2">AA-2017</strain>
        <tissue evidence="2">Whole larva</tissue>
    </source>
</reference>
<evidence type="ECO:0000256" key="1">
    <source>
        <dbReference type="SAM" id="MobiDB-lite"/>
    </source>
</evidence>
<dbReference type="EMBL" id="JAACXV010000377">
    <property type="protein sequence ID" value="KAF7279087.1"/>
    <property type="molecule type" value="Genomic_DNA"/>
</dbReference>
<dbReference type="AlphaFoldDB" id="A0A834ISP9"/>
<sequence>MYDNKELSLIFKVMKQKNNKRTKSVDKTKKRANQNRRSLLTFRSEKRRKNYAKRTKLMFGSEKFRKTCNPPNECHQLFRLGLGNGTATGQRERPIEWKLLMPYQIPTP</sequence>
<name>A0A834ISP9_RHYFE</name>
<gene>
    <name evidence="2" type="ORF">GWI33_007719</name>
</gene>
<feature type="compositionally biased region" description="Basic residues" evidence="1">
    <location>
        <begin position="18"/>
        <end position="34"/>
    </location>
</feature>
<accession>A0A834ISP9</accession>
<keyword evidence="3" id="KW-1185">Reference proteome</keyword>
<dbReference type="Proteomes" id="UP000625711">
    <property type="component" value="Unassembled WGS sequence"/>
</dbReference>
<protein>
    <submittedName>
        <fullName evidence="2">Uncharacterized protein</fullName>
    </submittedName>
</protein>